<dbReference type="InterPro" id="IPR029062">
    <property type="entry name" value="Class_I_gatase-like"/>
</dbReference>
<reference evidence="2" key="1">
    <citation type="submission" date="2021-05" db="EMBL/GenBank/DDBJ databases">
        <title>Direct Submission.</title>
        <authorList>
            <person name="Li K."/>
            <person name="Gao J."/>
        </authorList>
    </citation>
    <scope>NUCLEOTIDE SEQUENCE [LARGE SCALE GENOMIC DNA]</scope>
    <source>
        <strain evidence="2">HDS12</strain>
    </source>
</reference>
<dbReference type="CDD" id="cd03143">
    <property type="entry name" value="A4_beta-galactosidase_middle_domain"/>
    <property type="match status" value="1"/>
</dbReference>
<evidence type="ECO:0000313" key="2">
    <source>
        <dbReference type="Proteomes" id="UP000678016"/>
    </source>
</evidence>
<name>A0ABX8C1M6_9ACTN</name>
<dbReference type="Proteomes" id="UP000678016">
    <property type="component" value="Chromosome"/>
</dbReference>
<protein>
    <submittedName>
        <fullName evidence="1">Beta-galactosidase</fullName>
        <ecNumber evidence="1">3.2.1.23</ecNumber>
    </submittedName>
</protein>
<dbReference type="Gene3D" id="3.20.20.80">
    <property type="entry name" value="Glycosidases"/>
    <property type="match status" value="1"/>
</dbReference>
<accession>A0ABX8C1M6</accession>
<dbReference type="EC" id="3.2.1.23" evidence="1"/>
<keyword evidence="1" id="KW-0326">Glycosidase</keyword>
<dbReference type="InterPro" id="IPR028212">
    <property type="entry name" value="GHL6"/>
</dbReference>
<gene>
    <name evidence="1" type="ORF">KGD83_22845</name>
</gene>
<keyword evidence="1" id="KW-0378">Hydrolase</keyword>
<dbReference type="EMBL" id="CP074132">
    <property type="protein sequence ID" value="QUX28077.1"/>
    <property type="molecule type" value="Genomic_DNA"/>
</dbReference>
<dbReference type="RefSeq" id="WP_212641106.1">
    <property type="nucleotide sequence ID" value="NZ_CP074132.1"/>
</dbReference>
<dbReference type="Pfam" id="PF14871">
    <property type="entry name" value="GHL6"/>
    <property type="match status" value="1"/>
</dbReference>
<dbReference type="SUPFAM" id="SSF52317">
    <property type="entry name" value="Class I glutamine amidotransferase-like"/>
    <property type="match status" value="1"/>
</dbReference>
<keyword evidence="2" id="KW-1185">Reference proteome</keyword>
<organism evidence="1 2">
    <name type="scientific">Nocardiopsis akebiae</name>
    <dbReference type="NCBI Taxonomy" id="2831968"/>
    <lineage>
        <taxon>Bacteria</taxon>
        <taxon>Bacillati</taxon>
        <taxon>Actinomycetota</taxon>
        <taxon>Actinomycetes</taxon>
        <taxon>Streptosporangiales</taxon>
        <taxon>Nocardiopsidaceae</taxon>
        <taxon>Nocardiopsis</taxon>
    </lineage>
</organism>
<dbReference type="SUPFAM" id="SSF51445">
    <property type="entry name" value="(Trans)glycosidases"/>
    <property type="match status" value="1"/>
</dbReference>
<dbReference type="Gene3D" id="3.40.50.880">
    <property type="match status" value="1"/>
</dbReference>
<proteinExistence type="predicted"/>
<evidence type="ECO:0000313" key="1">
    <source>
        <dbReference type="EMBL" id="QUX28077.1"/>
    </source>
</evidence>
<sequence length="675" mass="74892">MSGHDLWWHRPFQMFQTNLREIDATLDVERVLDYLEGFGARAWLLSVGGIVSNYPTELEFQTRNPALDQRPSGDLVGDAVAAARERGVRVLARMDFSKIDHRRAERHPEWCFTGADGTQQVYNGLTSVCPSGDYYQYRLLEVVDEVLDRYPVDGFFFNWMSFNEVDYSGVHRGTCHCLPCQRAFAAFAPGVEMPTGPASPTYRVWKRFTEAVLDDLTSRVRDHVSARRPEAPLILGDRADIVFHEANNAVGRTLWHHRTAEHVSAARTYRPGVPVLTNAVGFVDMPYRLAGEEPHHFAQYLVQAFSRGANPSTYIMGTPDDVTYECLDAAGELTRFHRDHERFYRELVSAARVLLVRPDPLKLAPARWEEAVHEFRGLYSALLERHIPFDVLPEPRVRDVDRQGRLGDYGLVVLPDLGPLDPETARALGRYAEAGGGVLATGASGFDGDECLIEGSPVLRRTAVRDTVESVRSLHLRRPGRSGARRGGDLPVVGAFHVVEPVADADTDLPVLSRAPYGPPEKCHGHLLLDHPGALWRDHGRGRVAVLPWTPGRAYHQLGLSGHRDVFVETALRAANGPVQVGTDLPEQVEVVLGVSAAGGVVHLVNHSGDAPQGFRTPLPVDGRQLRVPWWRHQPTRALRADTDLTVAEQGGEGVALPRVGLFEVLVTERPVNAR</sequence>
<dbReference type="GO" id="GO:0004565">
    <property type="term" value="F:beta-galactosidase activity"/>
    <property type="evidence" value="ECO:0007669"/>
    <property type="project" value="UniProtKB-EC"/>
</dbReference>
<dbReference type="InterPro" id="IPR017853">
    <property type="entry name" value="GH"/>
</dbReference>